<protein>
    <submittedName>
        <fullName evidence="1">Uncharacterized protein</fullName>
    </submittedName>
</protein>
<evidence type="ECO:0000313" key="1">
    <source>
        <dbReference type="EMBL" id="MFD2679740.1"/>
    </source>
</evidence>
<accession>A0ABW5RMY3</accession>
<keyword evidence="2" id="KW-1185">Reference proteome</keyword>
<sequence>MKVLFHLKFQFSILEDELLLPIMVEEVNCNNKVATNLDLY</sequence>
<dbReference type="Proteomes" id="UP001597506">
    <property type="component" value="Unassembled WGS sequence"/>
</dbReference>
<proteinExistence type="predicted"/>
<reference evidence="2" key="1">
    <citation type="journal article" date="2019" name="Int. J. Syst. Evol. Microbiol.">
        <title>The Global Catalogue of Microorganisms (GCM) 10K type strain sequencing project: providing services to taxonomists for standard genome sequencing and annotation.</title>
        <authorList>
            <consortium name="The Broad Institute Genomics Platform"/>
            <consortium name="The Broad Institute Genome Sequencing Center for Infectious Disease"/>
            <person name="Wu L."/>
            <person name="Ma J."/>
        </authorList>
    </citation>
    <scope>NUCLEOTIDE SEQUENCE [LARGE SCALE GENOMIC DNA]</scope>
    <source>
        <strain evidence="2">KCTC 3913</strain>
    </source>
</reference>
<dbReference type="EMBL" id="JBHUMF010000008">
    <property type="protein sequence ID" value="MFD2679740.1"/>
    <property type="molecule type" value="Genomic_DNA"/>
</dbReference>
<gene>
    <name evidence="1" type="ORF">ACFSUL_03130</name>
</gene>
<evidence type="ECO:0000313" key="2">
    <source>
        <dbReference type="Proteomes" id="UP001597506"/>
    </source>
</evidence>
<name>A0ABW5RMY3_9BACI</name>
<organism evidence="1 2">
    <name type="scientific">Bacillus seohaeanensis</name>
    <dbReference type="NCBI Taxonomy" id="284580"/>
    <lineage>
        <taxon>Bacteria</taxon>
        <taxon>Bacillati</taxon>
        <taxon>Bacillota</taxon>
        <taxon>Bacilli</taxon>
        <taxon>Bacillales</taxon>
        <taxon>Bacillaceae</taxon>
        <taxon>Bacillus</taxon>
    </lineage>
</organism>
<comment type="caution">
    <text evidence="1">The sequence shown here is derived from an EMBL/GenBank/DDBJ whole genome shotgun (WGS) entry which is preliminary data.</text>
</comment>
<dbReference type="RefSeq" id="WP_377932618.1">
    <property type="nucleotide sequence ID" value="NZ_JBHUMF010000008.1"/>
</dbReference>